<organism evidence="1 2">
    <name type="scientific">Rhizoclosmatium globosum</name>
    <dbReference type="NCBI Taxonomy" id="329046"/>
    <lineage>
        <taxon>Eukaryota</taxon>
        <taxon>Fungi</taxon>
        <taxon>Fungi incertae sedis</taxon>
        <taxon>Chytridiomycota</taxon>
        <taxon>Chytridiomycota incertae sedis</taxon>
        <taxon>Chytridiomycetes</taxon>
        <taxon>Chytridiales</taxon>
        <taxon>Chytriomycetaceae</taxon>
        <taxon>Rhizoclosmatium</taxon>
    </lineage>
</organism>
<sequence length="155" mass="15816">MDGQPAGSKCTIEAQSQFCDPMNMADCLRCQTGLDCTNNVCTPRQAQLGEKCEYSTARTAVLCVSGLVCVITAHSPATGSFGTCQAASGVTQTSDATSATLVIGGGSPNSTGTKYPITTSSVAAQQSTVTQKQGSFAASLDVEGLAIIITLFLAF</sequence>
<accession>A0A1Y2D093</accession>
<comment type="caution">
    <text evidence="1">The sequence shown here is derived from an EMBL/GenBank/DDBJ whole genome shotgun (WGS) entry which is preliminary data.</text>
</comment>
<dbReference type="EMBL" id="MCGO01000003">
    <property type="protein sequence ID" value="ORY52534.1"/>
    <property type="molecule type" value="Genomic_DNA"/>
</dbReference>
<evidence type="ECO:0000313" key="2">
    <source>
        <dbReference type="Proteomes" id="UP000193642"/>
    </source>
</evidence>
<dbReference type="OrthoDB" id="10302462at2759"/>
<reference evidence="1 2" key="1">
    <citation type="submission" date="2016-07" db="EMBL/GenBank/DDBJ databases">
        <title>Pervasive Adenine N6-methylation of Active Genes in Fungi.</title>
        <authorList>
            <consortium name="DOE Joint Genome Institute"/>
            <person name="Mondo S.J."/>
            <person name="Dannebaum R.O."/>
            <person name="Kuo R.C."/>
            <person name="Labutti K."/>
            <person name="Haridas S."/>
            <person name="Kuo A."/>
            <person name="Salamov A."/>
            <person name="Ahrendt S.R."/>
            <person name="Lipzen A."/>
            <person name="Sullivan W."/>
            <person name="Andreopoulos W.B."/>
            <person name="Clum A."/>
            <person name="Lindquist E."/>
            <person name="Daum C."/>
            <person name="Ramamoorthy G.K."/>
            <person name="Gryganskyi A."/>
            <person name="Culley D."/>
            <person name="Magnuson J.K."/>
            <person name="James T.Y."/>
            <person name="O'Malley M.A."/>
            <person name="Stajich J.E."/>
            <person name="Spatafora J.W."/>
            <person name="Visel A."/>
            <person name="Grigoriev I.V."/>
        </authorList>
    </citation>
    <scope>NUCLEOTIDE SEQUENCE [LARGE SCALE GENOMIC DNA]</scope>
    <source>
        <strain evidence="1 2">JEL800</strain>
    </source>
</reference>
<dbReference type="Proteomes" id="UP000193642">
    <property type="component" value="Unassembled WGS sequence"/>
</dbReference>
<keyword evidence="2" id="KW-1185">Reference proteome</keyword>
<evidence type="ECO:0000313" key="1">
    <source>
        <dbReference type="EMBL" id="ORY52534.1"/>
    </source>
</evidence>
<gene>
    <name evidence="1" type="ORF">BCR33DRAFT_761695</name>
</gene>
<protein>
    <submittedName>
        <fullName evidence="1">Uncharacterized protein</fullName>
    </submittedName>
</protein>
<dbReference type="AlphaFoldDB" id="A0A1Y2D093"/>
<name>A0A1Y2D093_9FUNG</name>
<proteinExistence type="predicted"/>